<keyword evidence="1" id="KW-1133">Transmembrane helix</keyword>
<keyword evidence="1" id="KW-0812">Transmembrane</keyword>
<keyword evidence="2" id="KW-0378">Hydrolase</keyword>
<evidence type="ECO:0000256" key="1">
    <source>
        <dbReference type="SAM" id="Phobius"/>
    </source>
</evidence>
<reference evidence="3" key="1">
    <citation type="submission" date="2014-03" db="EMBL/GenBank/DDBJ databases">
        <authorList>
            <person name="Urmite Genomes U."/>
        </authorList>
    </citation>
    <scope>NUCLEOTIDE SEQUENCE [LARGE SCALE GENOMIC DNA]</scope>
    <source>
        <strain evidence="3">HD-03</strain>
    </source>
</reference>
<feature type="transmembrane region" description="Helical" evidence="1">
    <location>
        <begin position="12"/>
        <end position="36"/>
    </location>
</feature>
<dbReference type="GO" id="GO:0006508">
    <property type="term" value="P:proteolysis"/>
    <property type="evidence" value="ECO:0007669"/>
    <property type="project" value="UniProtKB-KW"/>
</dbReference>
<dbReference type="GO" id="GO:0008233">
    <property type="term" value="F:peptidase activity"/>
    <property type="evidence" value="ECO:0007669"/>
    <property type="project" value="UniProtKB-KW"/>
</dbReference>
<keyword evidence="2" id="KW-0645">Protease</keyword>
<accession>A0A024P5K2</accession>
<dbReference type="InterPro" id="IPR021683">
    <property type="entry name" value="DUF3267"/>
</dbReference>
<dbReference type="OrthoDB" id="2974405at2"/>
<proteinExistence type="predicted"/>
<protein>
    <submittedName>
        <fullName evidence="2">Zn-dependent proteases</fullName>
    </submittedName>
</protein>
<dbReference type="Pfam" id="PF11667">
    <property type="entry name" value="DUF3267"/>
    <property type="match status" value="1"/>
</dbReference>
<feature type="transmembrane region" description="Helical" evidence="1">
    <location>
        <begin position="88"/>
        <end position="107"/>
    </location>
</feature>
<organism evidence="2 3">
    <name type="scientific">Halobacillus karajensis</name>
    <dbReference type="NCBI Taxonomy" id="195088"/>
    <lineage>
        <taxon>Bacteria</taxon>
        <taxon>Bacillati</taxon>
        <taxon>Bacillota</taxon>
        <taxon>Bacilli</taxon>
        <taxon>Bacillales</taxon>
        <taxon>Bacillaceae</taxon>
        <taxon>Halobacillus</taxon>
    </lineage>
</organism>
<keyword evidence="1" id="KW-0472">Membrane</keyword>
<dbReference type="RefSeq" id="WP_035508370.1">
    <property type="nucleotide sequence ID" value="NZ_CCDH010000003.1"/>
</dbReference>
<evidence type="ECO:0000313" key="2">
    <source>
        <dbReference type="EMBL" id="CDQ23936.1"/>
    </source>
</evidence>
<gene>
    <name evidence="2" type="ORF">BN983_02192</name>
</gene>
<name>A0A024P5K2_9BACI</name>
<feature type="transmembrane region" description="Helical" evidence="1">
    <location>
        <begin position="63"/>
        <end position="82"/>
    </location>
</feature>
<dbReference type="Proteomes" id="UP000028868">
    <property type="component" value="Unassembled WGS sequence"/>
</dbReference>
<keyword evidence="3" id="KW-1185">Reference proteome</keyword>
<dbReference type="EMBL" id="CCDI010000002">
    <property type="protein sequence ID" value="CDQ23936.1"/>
    <property type="molecule type" value="Genomic_DNA"/>
</dbReference>
<sequence>MENFLILGKACLLIYALLFLVLVLHELIHLLFILLFKKKVISINIHPFGGKVVYENDHQYGQIFWISTAPNLILPFIGGAMLYFSESIYSHLFSMLCILNLFNFVPFTGDGSAILYSALKWWEEHTQKTFPNNKT</sequence>
<reference evidence="2 3" key="2">
    <citation type="submission" date="2014-05" db="EMBL/GenBank/DDBJ databases">
        <title>Draft genome sequence of Halobacillus karajensis HK-03.</title>
        <authorList>
            <person name="Khelaifia S."/>
            <person name="Croce O."/>
            <person name="Lagier J.C."/>
            <person name="Raoult D."/>
        </authorList>
    </citation>
    <scope>NUCLEOTIDE SEQUENCE [LARGE SCALE GENOMIC DNA]</scope>
    <source>
        <strain evidence="2 3">HD-03</strain>
    </source>
</reference>
<comment type="caution">
    <text evidence="2">The sequence shown here is derived from an EMBL/GenBank/DDBJ whole genome shotgun (WGS) entry which is preliminary data.</text>
</comment>
<evidence type="ECO:0000313" key="3">
    <source>
        <dbReference type="Proteomes" id="UP000028868"/>
    </source>
</evidence>
<dbReference type="AlphaFoldDB" id="A0A024P5K2"/>